<comment type="caution">
    <text evidence="4">The sequence shown here is derived from an EMBL/GenBank/DDBJ whole genome shotgun (WGS) entry which is preliminary data.</text>
</comment>
<dbReference type="Proteomes" id="UP000228886">
    <property type="component" value="Unassembled WGS sequence"/>
</dbReference>
<dbReference type="Pfam" id="PF04041">
    <property type="entry name" value="Glyco_hydro_130"/>
    <property type="match status" value="1"/>
</dbReference>
<dbReference type="SUPFAM" id="SSF75005">
    <property type="entry name" value="Arabinanase/levansucrase/invertase"/>
    <property type="match status" value="1"/>
</dbReference>
<dbReference type="PANTHER" id="PTHR34106">
    <property type="entry name" value="GLYCOSIDASE"/>
    <property type="match status" value="1"/>
</dbReference>
<dbReference type="PIRSF" id="PIRSF016202">
    <property type="entry name" value="PH1107"/>
    <property type="match status" value="1"/>
</dbReference>
<proteinExistence type="inferred from homology"/>
<evidence type="ECO:0000256" key="2">
    <source>
        <dbReference type="ARBA" id="ARBA00022679"/>
    </source>
</evidence>
<dbReference type="CDD" id="cd18614">
    <property type="entry name" value="GH130"/>
    <property type="match status" value="1"/>
</dbReference>
<keyword evidence="2" id="KW-0808">Transferase</keyword>
<evidence type="ECO:0000313" key="4">
    <source>
        <dbReference type="EMBL" id="PIV64520.1"/>
    </source>
</evidence>
<dbReference type="GO" id="GO:0016757">
    <property type="term" value="F:glycosyltransferase activity"/>
    <property type="evidence" value="ECO:0007669"/>
    <property type="project" value="UniProtKB-KW"/>
</dbReference>
<gene>
    <name evidence="4" type="ORF">COS11_01725</name>
</gene>
<protein>
    <submittedName>
        <fullName evidence="4">Glycosidase</fullName>
    </submittedName>
</protein>
<keyword evidence="4" id="KW-0326">Glycosidase</keyword>
<dbReference type="InterPro" id="IPR007184">
    <property type="entry name" value="Mannoside_phosphorylase"/>
</dbReference>
<evidence type="ECO:0000256" key="3">
    <source>
        <dbReference type="ARBA" id="ARBA00024356"/>
    </source>
</evidence>
<sequence length="292" mass="33849">MLEKFSGNPILKPIPEHSWESKCVFNCAAFYDDGKVHIVYRAVGEDDISRLGYASSVDGFRIDERLPEPIFSPEGEFELKGCEDPRIARVGKEYCMFYTAFDGHIAQISQVMIKTDDFLAQRWRWGKRIYPFPQVNNKDVVLFPEKIKGKWVLYHRIPPHIWVTYSDDLIHWRNSNIIMMPRGNSWEKIKVGAGAPPIKTLAGWLLIYHAVDEKRVYRLGFALISLDDPEEIIYRSREPILEPDYEHEREGDVPNVVFTCGAFIRNERLFVYYAGADTVICVATQMLRDLLP</sequence>
<comment type="similarity">
    <text evidence="3">Belongs to the glycosyl hydrolase 130 family.</text>
</comment>
<name>A0A2M7E9U8_9BACT</name>
<dbReference type="EMBL" id="PETL01000088">
    <property type="protein sequence ID" value="PIV64520.1"/>
    <property type="molecule type" value="Genomic_DNA"/>
</dbReference>
<dbReference type="InterPro" id="IPR023296">
    <property type="entry name" value="Glyco_hydro_beta-prop_sf"/>
</dbReference>
<dbReference type="Gene3D" id="2.115.10.20">
    <property type="entry name" value="Glycosyl hydrolase domain, family 43"/>
    <property type="match status" value="1"/>
</dbReference>
<dbReference type="PANTHER" id="PTHR34106:SF5">
    <property type="entry name" value="GLYCOSIDASE"/>
    <property type="match status" value="1"/>
</dbReference>
<dbReference type="GO" id="GO:0016798">
    <property type="term" value="F:hydrolase activity, acting on glycosyl bonds"/>
    <property type="evidence" value="ECO:0007669"/>
    <property type="project" value="UniProtKB-KW"/>
</dbReference>
<keyword evidence="1" id="KW-0328">Glycosyltransferase</keyword>
<organism evidence="4 5">
    <name type="scientific">bacterium (Candidatus Ratteibacteria) CG01_land_8_20_14_3_00_40_19</name>
    <dbReference type="NCBI Taxonomy" id="2014290"/>
    <lineage>
        <taxon>Bacteria</taxon>
        <taxon>Candidatus Ratteibacteria</taxon>
    </lineage>
</organism>
<reference evidence="5" key="1">
    <citation type="submission" date="2017-09" db="EMBL/GenBank/DDBJ databases">
        <title>Depth-based differentiation of microbial function through sediment-hosted aquifers and enrichment of novel symbionts in the deep terrestrial subsurface.</title>
        <authorList>
            <person name="Probst A.J."/>
            <person name="Ladd B."/>
            <person name="Jarett J.K."/>
            <person name="Geller-Mcgrath D.E."/>
            <person name="Sieber C.M.K."/>
            <person name="Emerson J.B."/>
            <person name="Anantharaman K."/>
            <person name="Thomas B.C."/>
            <person name="Malmstrom R."/>
            <person name="Stieglmeier M."/>
            <person name="Klingl A."/>
            <person name="Woyke T."/>
            <person name="Ryan C.M."/>
            <person name="Banfield J.F."/>
        </authorList>
    </citation>
    <scope>NUCLEOTIDE SEQUENCE [LARGE SCALE GENOMIC DNA]</scope>
</reference>
<evidence type="ECO:0000256" key="1">
    <source>
        <dbReference type="ARBA" id="ARBA00022676"/>
    </source>
</evidence>
<evidence type="ECO:0000313" key="5">
    <source>
        <dbReference type="Proteomes" id="UP000228886"/>
    </source>
</evidence>
<keyword evidence="4" id="KW-0378">Hydrolase</keyword>
<dbReference type="AlphaFoldDB" id="A0A2M7E9U8"/>
<accession>A0A2M7E9U8</accession>